<gene>
    <name evidence="5" type="ORF">WT44_02370</name>
</gene>
<dbReference type="Gene3D" id="1.10.10.10">
    <property type="entry name" value="Winged helix-like DNA-binding domain superfamily/Winged helix DNA-binding domain"/>
    <property type="match status" value="1"/>
</dbReference>
<evidence type="ECO:0000256" key="2">
    <source>
        <dbReference type="ARBA" id="ARBA00023015"/>
    </source>
</evidence>
<dbReference type="PANTHER" id="PTHR30346">
    <property type="entry name" value="TRANSCRIPTIONAL DUAL REGULATOR HCAR-RELATED"/>
    <property type="match status" value="1"/>
</dbReference>
<dbReference type="Pfam" id="PF00126">
    <property type="entry name" value="HTH_1"/>
    <property type="match status" value="1"/>
</dbReference>
<dbReference type="CDD" id="cd08414">
    <property type="entry name" value="PBP2_LTTR_aromatics_like"/>
    <property type="match status" value="1"/>
</dbReference>
<reference evidence="5 6" key="1">
    <citation type="submission" date="2015-11" db="EMBL/GenBank/DDBJ databases">
        <title>Expanding the genomic diversity of Burkholderia species for the development of highly accurate diagnostics.</title>
        <authorList>
            <person name="Sahl J."/>
            <person name="Keim P."/>
            <person name="Wagner D."/>
        </authorList>
    </citation>
    <scope>NUCLEOTIDE SEQUENCE [LARGE SCALE GENOMIC DNA]</scope>
    <source>
        <strain evidence="5 6">MSMB1960WGS</strain>
    </source>
</reference>
<dbReference type="EMBL" id="LPHB01000007">
    <property type="protein sequence ID" value="KWA67965.1"/>
    <property type="molecule type" value="Genomic_DNA"/>
</dbReference>
<keyword evidence="2" id="KW-0805">Transcription regulation</keyword>
<dbReference type="STRING" id="1503054.WT74_27815"/>
<dbReference type="PANTHER" id="PTHR30346:SF17">
    <property type="entry name" value="LYSR FAMILY TRANSCRIPTIONAL REGULATOR"/>
    <property type="match status" value="1"/>
</dbReference>
<dbReference type="InterPro" id="IPR036388">
    <property type="entry name" value="WH-like_DNA-bd_sf"/>
</dbReference>
<dbReference type="RefSeq" id="WP_059810287.1">
    <property type="nucleotide sequence ID" value="NZ_CP013461.1"/>
</dbReference>
<accession>A0A125DHA1</accession>
<dbReference type="InterPro" id="IPR000847">
    <property type="entry name" value="LysR_HTH_N"/>
</dbReference>
<dbReference type="GO" id="GO:0003700">
    <property type="term" value="F:DNA-binding transcription factor activity"/>
    <property type="evidence" value="ECO:0007669"/>
    <property type="project" value="InterPro"/>
</dbReference>
<keyword evidence="3" id="KW-0238">DNA-binding</keyword>
<dbReference type="PRINTS" id="PR00039">
    <property type="entry name" value="HTHLYSR"/>
</dbReference>
<evidence type="ECO:0000313" key="6">
    <source>
        <dbReference type="Proteomes" id="UP000068603"/>
    </source>
</evidence>
<dbReference type="Pfam" id="PF03466">
    <property type="entry name" value="LysR_substrate"/>
    <property type="match status" value="1"/>
</dbReference>
<dbReference type="SUPFAM" id="SSF53850">
    <property type="entry name" value="Periplasmic binding protein-like II"/>
    <property type="match status" value="1"/>
</dbReference>
<dbReference type="KEGG" id="bstg:WT74_27815"/>
<name>A0A125DHA1_9BURK</name>
<dbReference type="Proteomes" id="UP000068603">
    <property type="component" value="Unassembled WGS sequence"/>
</dbReference>
<organism evidence="5">
    <name type="scientific">Burkholderia stagnalis</name>
    <dbReference type="NCBI Taxonomy" id="1503054"/>
    <lineage>
        <taxon>Bacteria</taxon>
        <taxon>Pseudomonadati</taxon>
        <taxon>Pseudomonadota</taxon>
        <taxon>Betaproteobacteria</taxon>
        <taxon>Burkholderiales</taxon>
        <taxon>Burkholderiaceae</taxon>
        <taxon>Burkholderia</taxon>
        <taxon>Burkholderia cepacia complex</taxon>
    </lineage>
</organism>
<dbReference type="FunFam" id="1.10.10.10:FF:000001">
    <property type="entry name" value="LysR family transcriptional regulator"/>
    <property type="match status" value="1"/>
</dbReference>
<dbReference type="SUPFAM" id="SSF46785">
    <property type="entry name" value="Winged helix' DNA-binding domain"/>
    <property type="match status" value="1"/>
</dbReference>
<evidence type="ECO:0000256" key="1">
    <source>
        <dbReference type="ARBA" id="ARBA00009437"/>
    </source>
</evidence>
<proteinExistence type="inferred from homology"/>
<dbReference type="GO" id="GO:0003677">
    <property type="term" value="F:DNA binding"/>
    <property type="evidence" value="ECO:0007669"/>
    <property type="project" value="UniProtKB-KW"/>
</dbReference>
<sequence>MELKLLRTFLTVTELRHFSRAAEALHMSQPALSKQIGALESSLGGKLFERGRHGAELTPFGERFLSDAQALVRDADDILMRAREASSGRRGHLRIGICLSVLTIVPRLIAEFRRQHPEVAVTLSDLSSAEQTRRILAGKLDAGFMRLPPDEGLSSFKMVDESLALALPPHLRYTRLPANLEALNEIGFIALQRARGAGLAAQVDRWCVERHFVPNVTQQAEDVQSVLTSVAAGVGVAFIPSRAQHLLRDATVLPLPGRHAKWRVGLAWPSMRDDPVTLRFVSFVRAAMKRPGSLPAQSTL</sequence>
<comment type="caution">
    <text evidence="5">The sequence shown here is derived from an EMBL/GenBank/DDBJ whole genome shotgun (WGS) entry which is preliminary data.</text>
</comment>
<evidence type="ECO:0000256" key="4">
    <source>
        <dbReference type="ARBA" id="ARBA00023163"/>
    </source>
</evidence>
<dbReference type="GO" id="GO:0032993">
    <property type="term" value="C:protein-DNA complex"/>
    <property type="evidence" value="ECO:0007669"/>
    <property type="project" value="TreeGrafter"/>
</dbReference>
<dbReference type="PROSITE" id="PS50931">
    <property type="entry name" value="HTH_LYSR"/>
    <property type="match status" value="1"/>
</dbReference>
<dbReference type="InterPro" id="IPR036390">
    <property type="entry name" value="WH_DNA-bd_sf"/>
</dbReference>
<dbReference type="AlphaFoldDB" id="A0A125DHA1"/>
<comment type="similarity">
    <text evidence="1">Belongs to the LysR transcriptional regulatory family.</text>
</comment>
<protein>
    <submittedName>
        <fullName evidence="5">LysR family transcriptional regulator</fullName>
    </submittedName>
</protein>
<keyword evidence="4" id="KW-0804">Transcription</keyword>
<dbReference type="InterPro" id="IPR005119">
    <property type="entry name" value="LysR_subst-bd"/>
</dbReference>
<dbReference type="Gene3D" id="3.40.190.10">
    <property type="entry name" value="Periplasmic binding protein-like II"/>
    <property type="match status" value="2"/>
</dbReference>
<evidence type="ECO:0000313" key="5">
    <source>
        <dbReference type="EMBL" id="KWA67965.1"/>
    </source>
</evidence>
<evidence type="ECO:0000256" key="3">
    <source>
        <dbReference type="ARBA" id="ARBA00023125"/>
    </source>
</evidence>